<feature type="domain" description="Ig-like" evidence="14">
    <location>
        <begin position="433"/>
        <end position="517"/>
    </location>
</feature>
<keyword evidence="4 11" id="KW-0245">EGF-like domain</keyword>
<dbReference type="InterPro" id="IPR049883">
    <property type="entry name" value="NOTCH1_EGF-like"/>
</dbReference>
<feature type="domain" description="Ig-like" evidence="14">
    <location>
        <begin position="1625"/>
        <end position="1710"/>
    </location>
</feature>
<evidence type="ECO:0000256" key="7">
    <source>
        <dbReference type="ARBA" id="ARBA00023136"/>
    </source>
</evidence>
<keyword evidence="7" id="KW-0472">Membrane</keyword>
<dbReference type="EnsemblMetazoa" id="OVOC3554.1">
    <property type="protein sequence ID" value="OVOC3554.1"/>
    <property type="gene ID" value="WBGene00240363"/>
</dbReference>
<feature type="domain" description="Ig-like" evidence="14">
    <location>
        <begin position="2554"/>
        <end position="2645"/>
    </location>
</feature>
<keyword evidence="5 12" id="KW-0732">Signal</keyword>
<feature type="domain" description="Ig-like" evidence="14">
    <location>
        <begin position="3377"/>
        <end position="3463"/>
    </location>
</feature>
<dbReference type="GO" id="GO:0007156">
    <property type="term" value="P:homophilic cell adhesion via plasma membrane adhesion molecules"/>
    <property type="evidence" value="ECO:0007669"/>
    <property type="project" value="TreeGrafter"/>
</dbReference>
<dbReference type="InterPro" id="IPR000152">
    <property type="entry name" value="EGF-type_Asp/Asn_hydroxyl_site"/>
</dbReference>
<dbReference type="PROSITE" id="PS50835">
    <property type="entry name" value="IG_LIKE"/>
    <property type="match status" value="46"/>
</dbReference>
<dbReference type="GO" id="GO:0005576">
    <property type="term" value="C:extracellular region"/>
    <property type="evidence" value="ECO:0007669"/>
    <property type="project" value="UniProtKB-SubCell"/>
</dbReference>
<dbReference type="PANTHER" id="PTHR45080:SF8">
    <property type="entry name" value="IG-LIKE DOMAIN-CONTAINING PROTEIN"/>
    <property type="match status" value="1"/>
</dbReference>
<sequence length="5406" mass="601039">MHLPRLRVLIIRFILIFNCYRNVAMKSNYEKVAPPGTSSLTFVFDTTGSMNDDLIQVQDGAKKILDTVLKQREKLIYNYIYVPFHDPRVGPVFSTTDPKTFQRHLNSVHVVGGGDCPEMTLSGIQLALETSLPASFIYVFTDARAKDYHLEDQIVNLIQEKQSSVVFVMTGDCNNRTHPGFRCYETIAAVSFGQVFHLEKTDINKVLNYVRHSITFKKVHIMYEIRDHSGTSLCEIPVDKLLTELTVSLSGDKDDGSYLDISLIDPKGVRVDQEQFNNESGSIDLNNIKLIRIREPIPGIWRIRTSSRLKHTLRVLGHGAIDFKYGFVVKLVDKLEMSHPRPIAHQNTYLIVKMKGLTAPGFVSEISLVDYYGKELFSKVATMHTQNPHLYYIGPFKPPPGLFFVRVKGQDDRSYEFQRIAPTAISAVQTTGPRAYMADRVTAIVSQPFNLTCSVASKGEFTLYWYKANKQLGEPLFYPYSDTSVWTLDAITPHDRGEYHCVIISSSGNHTATTFLETEEPAPEITSVRNQSIARGNSAFLHCHTQNFNAVIQWLKNDAVIGNTAKTRLYPNGTLMISDVNMQDAGIYHCRVQTSGGRAEAIMYLRVLEVPKVHVTPKQLYFVRGQSFNVSCSVDGDMPPEPKWYFEGRRIIPNRQKYYITYKYDLIVQKPTEADVGVYECRASNAAGTHADNMIAQISTPPKIRVTRDRQMIGRGDRVTLECIIVRGNPKPKITWFRGGREVPSYKYITIDQNKLTIQGVQDSDAGSYTCVAQNLAGRDSGIINLDVGSMPTIVPTPETVRVNIERSVTLQCRAIGYPVPKITWRRNGVKIEKLSNRVKILPDGSLLINNVQVDDQDRYTCTAENTFGRQDKTIALLVTGLVSPVLGHVPPEEKLIEGEELRLFCIAVLGTPKPVLRWYKDGKPLQSSTHVTIELGGSMLLLRKGRSQDEGRYTCVATNSAGNASLNVNVELIRKPHIEKNDVLEYTASIGEVLEIPCRTTGKPQPKVIWSIDGKPVSSIGQEYEILPDNTLRIYQTSNAHSGKYVCTASNVAGEAKITSNVVILSPPIIEPGQISYNLVQGNPIKLPCEVRSDSTPKITWYLNGEEFKDGYVDEDGSLTIESVDELHRGQFKCVATNNVGKDEKMITLTVHTVPIIEGSDQLKVVTTNVNQSVLLPCPARAFPPPSRTWNYEGNRIYDGYSHGSKIKQTRDGSLEIATPQMNHAGRYTCHVSNLAGEDHMTYLLKIQESPKIISDIPGTIAIVSGLTLEIPCRAIGTPEPAISWEKDGFQIILDDIIRIDSAGTIRIEKAQPSHHGIYRCITTNPAGRDERNTLVIVQEPPVILPSTLSDYTTVEGDRIELRCFASANPSPTITWSQKGIPISDDIPRMHVSDDGTLIIDDVENSDAGHYICKASNAAGDTEKMVRLTVITPPDIPDQETIATEAVVIGQPFSLYCPVFSIPLPQITWYLDERSITESDANIVLSDDQRRLHILKSRIVDAGSYKCVARNAAGDSAKAFQVEVVVPPNLNQSAHNIKVIILQGEHVELGCPISGIPEPDIAWLINGQLLEEGETKRGVMLALGGKSVIIESAQLENEGIYTCVGTNKGGSLDVDVHLTVLAPPKVGDDESLEVIVGKSVILNCDVEQEGFKSTISWLMDGFETLPPNAQIVLDGRRMYLHEAKLFNEGIYQCRVRNSAGQSTKNFALTVSAPPSFRDKKYESNIQVTSGNALTLTCYVDGHPAPNVQWLRDGQILIESHASINDRNQKLVVQHNDYANHRYTCIVSNKAGNISREFFVQVIAPPEIIDSDDYGPIEVVEGEAITLECPLSTPANILDIEWFKNGRLIMSDNTNMQISLDKTRLVIVSIQKDAEGTYTCVARNLAGQATREFDVTVIVPPSIIGKVVEYISVVEDESLELECDFEADPIPDIQWSKDGADVADSVQLLNEKRTALVSSVNSENAGSYRCILINKAGRAEKTFNVRVIMKPELENANVTTLIETLKHRPINLECPLTITSVANISWSKNSVPLVPDSSDDVEILNGGRQLVISDVEPDDQATYSCVARNKAGETSKNYKLSVIIPPTIISAGGQYKVIENNSLVLPCEVEGEPYPIITWIKDAKPALELTSVQMLSEGQQLKIARAGVEHRGSYVCLARNKVGQAEISFDVDVITRPTIAEEVKKITEVIQNDSIVIHCPIIDKRFSGEVTWFKDYQPLKIDGRKYAMSQLSRKLHINRADLRDEGSYSCRVRNDAGESRVEYKLNVLLPPEILILDKDKNRTVIENSAVTLSCPVTGKPEPGVEWFKDGELLTQFNITKRIDTGQLKGNDLKISRVRVVNSGRYTCEAKNKAGMAEQDILLYVMTPPKIEHEGVPAEIGGQSQSALTINCPANGRPMPTVTWLKAGRPFYHDSDVYLSANGMKLHFLNLKKDDVNRYTCIARNPAGEEKRDFIVKLLESPTIEGPNILNRIQVNAGRTAVINCPAFGSPEPSIAWLKNGQPLGIDDHHAILNGGRQLEISDTSAIDDARYTCIATNDIGLADLETYLQVVGSPVIAGDKQEVIEVSVNEPKDLFCDVSGTEPIDIDWLRDGKTIEFAGEPHSETSYLQVSSRGRILHILSAQITDTARYTCVAQNTAGEAKKIYDLHVLVPPTISESSSSPPLQTIIPGTGFAVECVVQAIPDAQIVWTRNNRFIKSDSDSVLLNNNQTIWINVAREGLDGRYTCTATNKVGRASRDFIIKLTAPPILDRGIQEMEVVVGDLVILTCKIVSGTGKLITKWIIDGREVENGQITPNILVDDRRIEIRNARLSDSGNYVCVVQNEAGEARKTYELTVLELPRFLDMTNLNPSIIVGRPLLLDCSVTGTPKPVVIWTKNGQRVNGTDVLFMNDHQLLHIESATDEDAGRYSCVAENKPGRAEKDLIVAVLKPPQMDNQHRILELPENEAITLTCPINDPSVEIQWTKNGIPITTSNNLQLSTSGLKLHILHGQLYDAGRYVCRAWNDAGEAVASINVVVLVPPKITDPAFRTIESVLNQTVNIECKGTGIPTPKIIWSFNGRTIFPSEKIQILNDDTLLILKEVQINQEGRYSCTATNKVGKAEADIFLQIIAPPRILTSIDELKVIEGQGQTIRCEVSGTPMPKVEWLKNGQQFNATVAQSSSNLHYIHLREAQVSDAGRYTCIARNRAGEHRMTIQLYVLVPPTIVEGERIVQVKENASLTLECIATGNPKPIVEWKRDGRPLEIRGSRFVIASSKVSDGGRYTCEARNEAGKTSTDFEVDIFIKPRFRDLKTEIRVRDGERARLECKVDGHPEPTITWMRGGRPIEDVKNIILSPRGETMMILKSRRADSGSYSCVAKNFAGEAEASFTVIVLITPYIEEQIDQNLRIVQGNRVIMHCPVQGNPKPKIKWLYNGKPLVKNDRVMIVGETDLVIQGSKQSDNGRYTCYAENEAGILNTNYELEIIGPPKFHRRSEGVYEVILGKTVTMDCDVEAEPKPEIHWFRGDSPLYLTENIHISPDGQQITIRGVEVSDGGKYTCKTENEAGSADIDLILKVLVPPSIDTSNIIGNPLAVAGKSIYLECPVAGIPHPSVIWYKDGIPISIDDDRFVIEQNNQTFGIKQVKVSDQGKFVCVVENKGGRVEQSFNLDVLVPPQLETVEPQKHRIREKESITLFCPVKYDEDSTIVAEILWYKDGRPIDGSTVSNIKITSEGQRFQILRTSLSDAGNYSCIAMNRAGESSLDFYVEILSAPQLDYSRNEQHPHVIVGRPITLWCLVSGYPSPTIRWMKDGHLVPINDKSGIRLIESGQGLEILEAKREHAGIWICEASNAAGKTDYELNLDVWTLPIVFIQPEDNVRPIDSVITIQCQASGNPEPSLSWSKDGQPLITSAEGVRISLKGTRLDIPRLKQSHVGEYTCTAMNEVGTSFATVHIDVLVPPVINRDNIEMSPRLPTAQTLTLICDATGKPLPEIVWYVNDTVIHETMSNVIIGEDGRYLQISDVSLNDNGSYKCVASNIAGKDELLYTVTIVQAPKILNGGNYQVVEGEEARILCKVNGEPSPIVTWQRNGIHIETGMRYITENEMLRITDARSSDSGLYVCVATNEAGTAQQAFTLEVFVIPRIITISPNESLVPVGSPFSLKCGVRGFPPPDIIWLLNGQTLHKDNRGYTVAEDGTLFVEKALEQATLTFKCIARNNAGSDSKEYVVRIISPPIVTKKGIKTINTTEDDPSLLICEIEGEFSKIDWYKDGKTLVLKPNVELSPDRTQLKIHHSKLHDEGIYSCVAVNPAGNATQKQQLYVGVPPRITEKPRRIVVKSGQPAELWCEAVGIPKPHITWLKDDKALSKTALDDDYTDVLKSTAFFPNVSSDDSGVYTCKAENWAGTSYKDVDLVVLIPPEIHPERLNVTANIGEMVILTCNTTGVPEPVVSWVKIPNVDVIGSDKKYQIYGTALHIKNVVPEDEGFYHCVAKSNAGQAIGSRRLTIIEPRKDYKVIWVECDESGQAIKTTYVPARGDVPEDGNNLLPWKQDLQDLPQNGTNGILIRCLPESHGPRRASLAMPRFIRSPRTRKVLPGTTTDLHCSAIGQPTPHITWIRNGTFLANISQLSDGHSILRVKVESDNDLGDYICLAQNTAGTVFNIITLLLDQITEKVQKRSVAILNCVSKNTIFKKDVIWKIFNTRLRNSDETVNLLQNGSLVVYDVSESNLTDLLRYQCYTRNRKHTTEISFLEIEDEVPHVQVSPKQVFVNLHESLLLNCKLMSNPLTTMVEWTRNDAKLKDNNRTRLLANNSLLITKLVFADHAIFKCIASNRQGKSYDDLKVTVKTGLAAVINKIKGIVNNRRLKREMVLVIIKPKMEANVITMKTNGIFDEQGISSETLLGYMVLASPQLAFNPNQKNSLASVKFHRMIDYHFESGETMRVSQKGFGLVGEYALFEIIFNGQLPYFDNKNYAWVDQAKEKLVEQEPGMIHGNGFAILRIGNQANIPFYWNESIVYDVSKEMDIDRSRFVTFKFTFRKTVYGDGKLNVIARTESIRRICPVGYHIRDGFCADIDECESTQKICHEQAHCINTIGDYVCERNCPPGFKANSQGECEDIDECILGIHNCTNGVLCMNKPGAFLCETSLCAEGYVRDSNGHCRDIDECAQSLCGKLKCLNYLGSYICICPSGFPADSNGDCEEFQDNLTDLKLIRFDENSNACPPGYYRIGGTCQDINECVFNLPCEYECENTEGSYKCLCPEGYKVEGNKCADIDECLYDPCSEDELCFNQLGSYECLTTPCPADYHLEDQNCIPNCQNCSNSPIKIYMVSIPKILPPATTLLRLTAYDHRSKVLHRTRFIMKSISKFARHIPFIFKTKNGRATLQNSDNLLRSGTYKLAIRSISRLPYRVGKLLNDFIVFIAVSEYDF</sequence>
<feature type="signal peptide" evidence="12">
    <location>
        <begin position="1"/>
        <end position="24"/>
    </location>
</feature>
<dbReference type="SUPFAM" id="SSF57196">
    <property type="entry name" value="EGF/Laminin"/>
    <property type="match status" value="1"/>
</dbReference>
<evidence type="ECO:0000256" key="8">
    <source>
        <dbReference type="ARBA" id="ARBA00023157"/>
    </source>
</evidence>
<feature type="domain" description="Ig-like" evidence="14">
    <location>
        <begin position="1435"/>
        <end position="1526"/>
    </location>
</feature>
<name>A0A8R1TRW3_ONCVO</name>
<feature type="domain" description="Ig-like" evidence="14">
    <location>
        <begin position="4033"/>
        <end position="4116"/>
    </location>
</feature>
<evidence type="ECO:0000313" key="15">
    <source>
        <dbReference type="EnsemblMetazoa" id="OVOC3554.1"/>
    </source>
</evidence>
<feature type="domain" description="Ig-like" evidence="14">
    <location>
        <begin position="2840"/>
        <end position="2926"/>
    </location>
</feature>
<feature type="domain" description="EGF-like" evidence="13">
    <location>
        <begin position="5212"/>
        <end position="5249"/>
    </location>
</feature>
<dbReference type="Gene3D" id="3.40.50.410">
    <property type="entry name" value="von Willebrand factor, type A domain"/>
    <property type="match status" value="1"/>
</dbReference>
<evidence type="ECO:0000259" key="13">
    <source>
        <dbReference type="PROSITE" id="PS50026"/>
    </source>
</evidence>
<dbReference type="InterPro" id="IPR013098">
    <property type="entry name" value="Ig_I-set"/>
</dbReference>
<feature type="domain" description="Ig-like" evidence="14">
    <location>
        <begin position="2271"/>
        <end position="2363"/>
    </location>
</feature>
<feature type="domain" description="Ig-like" evidence="14">
    <location>
        <begin position="977"/>
        <end position="1060"/>
    </location>
</feature>
<dbReference type="Gene3D" id="2.60.40.10">
    <property type="entry name" value="Immunoglobulins"/>
    <property type="match status" value="47"/>
</dbReference>
<feature type="domain" description="EGF-like" evidence="13">
    <location>
        <begin position="5140"/>
        <end position="5178"/>
    </location>
</feature>
<dbReference type="InterPro" id="IPR009030">
    <property type="entry name" value="Growth_fac_rcpt_cys_sf"/>
</dbReference>
<dbReference type="SMART" id="SM00408">
    <property type="entry name" value="IGc2"/>
    <property type="match status" value="46"/>
</dbReference>
<dbReference type="InterPro" id="IPR018097">
    <property type="entry name" value="EGF_Ca-bd_CS"/>
</dbReference>
<feature type="domain" description="Ig-like" evidence="14">
    <location>
        <begin position="2368"/>
        <end position="2456"/>
    </location>
</feature>
<dbReference type="Pfam" id="PF13927">
    <property type="entry name" value="Ig_3"/>
    <property type="match status" value="10"/>
</dbReference>
<dbReference type="GO" id="GO:0043025">
    <property type="term" value="C:neuronal cell body"/>
    <property type="evidence" value="ECO:0007669"/>
    <property type="project" value="TreeGrafter"/>
</dbReference>
<keyword evidence="6" id="KW-0677">Repeat</keyword>
<feature type="domain" description="Ig-like" evidence="14">
    <location>
        <begin position="4736"/>
        <end position="4822"/>
    </location>
</feature>
<dbReference type="PANTHER" id="PTHR45080">
    <property type="entry name" value="CONTACTIN 5"/>
    <property type="match status" value="1"/>
</dbReference>
<proteinExistence type="predicted"/>
<dbReference type="Pfam" id="PF07679">
    <property type="entry name" value="I-set"/>
    <property type="match status" value="36"/>
</dbReference>
<feature type="domain" description="Ig-like" evidence="14">
    <location>
        <begin position="1991"/>
        <end position="2081"/>
    </location>
</feature>
<feature type="domain" description="Ig-like" evidence="14">
    <location>
        <begin position="1715"/>
        <end position="1801"/>
    </location>
</feature>
<dbReference type="GO" id="GO:0030424">
    <property type="term" value="C:axon"/>
    <property type="evidence" value="ECO:0007669"/>
    <property type="project" value="TreeGrafter"/>
</dbReference>
<dbReference type="EMBL" id="CMVM020000118">
    <property type="status" value="NOT_ANNOTATED_CDS"/>
    <property type="molecule type" value="Genomic_DNA"/>
</dbReference>
<dbReference type="FunFam" id="2.10.25.10:FF:000014">
    <property type="entry name" value="Latent-transforming growth factor beta-binding protein 3"/>
    <property type="match status" value="1"/>
</dbReference>
<dbReference type="SMART" id="SM00181">
    <property type="entry name" value="EGF"/>
    <property type="match status" value="5"/>
</dbReference>
<dbReference type="FunFam" id="2.60.40.10:FF:000130">
    <property type="entry name" value="Hemicentin 1"/>
    <property type="match status" value="2"/>
</dbReference>
<dbReference type="InterPro" id="IPR013783">
    <property type="entry name" value="Ig-like_fold"/>
</dbReference>
<evidence type="ECO:0000256" key="2">
    <source>
        <dbReference type="ARBA" id="ARBA00004613"/>
    </source>
</evidence>
<feature type="domain" description="Ig-like" evidence="14">
    <location>
        <begin position="4397"/>
        <end position="4483"/>
    </location>
</feature>
<dbReference type="Gene3D" id="2.10.25.10">
    <property type="entry name" value="Laminin"/>
    <property type="match status" value="5"/>
</dbReference>
<organism evidence="15 16">
    <name type="scientific">Onchocerca volvulus</name>
    <dbReference type="NCBI Taxonomy" id="6282"/>
    <lineage>
        <taxon>Eukaryota</taxon>
        <taxon>Metazoa</taxon>
        <taxon>Ecdysozoa</taxon>
        <taxon>Nematoda</taxon>
        <taxon>Chromadorea</taxon>
        <taxon>Rhabditida</taxon>
        <taxon>Spirurina</taxon>
        <taxon>Spiruromorpha</taxon>
        <taxon>Filarioidea</taxon>
        <taxon>Onchocercidae</taxon>
        <taxon>Onchocerca</taxon>
    </lineage>
</organism>
<evidence type="ECO:0000256" key="9">
    <source>
        <dbReference type="ARBA" id="ARBA00023180"/>
    </source>
</evidence>
<feature type="chain" id="PRO_5035850184" description="Hemicentin-1" evidence="12">
    <location>
        <begin position="25"/>
        <end position="5406"/>
    </location>
</feature>
<dbReference type="PROSITE" id="PS50026">
    <property type="entry name" value="EGF_3"/>
    <property type="match status" value="2"/>
</dbReference>
<feature type="disulfide bond" evidence="11">
    <location>
        <begin position="5216"/>
        <end position="5226"/>
    </location>
</feature>
<feature type="domain" description="Ig-like" evidence="14">
    <location>
        <begin position="1342"/>
        <end position="1430"/>
    </location>
</feature>
<dbReference type="FunFam" id="2.60.40.10:FF:000004">
    <property type="entry name" value="DCC isoform 1"/>
    <property type="match status" value="1"/>
</dbReference>
<evidence type="ECO:0000256" key="4">
    <source>
        <dbReference type="ARBA" id="ARBA00022536"/>
    </source>
</evidence>
<feature type="domain" description="Ig-like" evidence="14">
    <location>
        <begin position="3654"/>
        <end position="3743"/>
    </location>
</feature>
<dbReference type="PROSITE" id="PS00010">
    <property type="entry name" value="ASX_HYDROXYL"/>
    <property type="match status" value="2"/>
</dbReference>
<feature type="domain" description="Ig-like" evidence="14">
    <location>
        <begin position="2653"/>
        <end position="2744"/>
    </location>
</feature>
<keyword evidence="16" id="KW-1185">Reference proteome</keyword>
<dbReference type="InterPro" id="IPR036465">
    <property type="entry name" value="vWFA_dom_sf"/>
</dbReference>
<accession>A0A8R1TRW3</accession>
<dbReference type="PROSITE" id="PS01186">
    <property type="entry name" value="EGF_2"/>
    <property type="match status" value="2"/>
</dbReference>
<feature type="domain" description="Ig-like" evidence="14">
    <location>
        <begin position="3286"/>
        <end position="3370"/>
    </location>
</feature>
<feature type="domain" description="Ig-like" evidence="14">
    <location>
        <begin position="702"/>
        <end position="789"/>
    </location>
</feature>
<evidence type="ECO:0000256" key="11">
    <source>
        <dbReference type="PROSITE-ProRule" id="PRU00076"/>
    </source>
</evidence>
<dbReference type="SMART" id="SM00179">
    <property type="entry name" value="EGF_CA"/>
    <property type="match status" value="5"/>
</dbReference>
<evidence type="ECO:0000259" key="14">
    <source>
        <dbReference type="PROSITE" id="PS50835"/>
    </source>
</evidence>
<feature type="domain" description="Ig-like" evidence="14">
    <location>
        <begin position="4212"/>
        <end position="4299"/>
    </location>
</feature>
<dbReference type="Proteomes" id="UP000024404">
    <property type="component" value="Unassembled WGS sequence"/>
</dbReference>
<comment type="caution">
    <text evidence="11">Lacks conserved residue(s) required for the propagation of feature annotation.</text>
</comment>
<feature type="domain" description="Ig-like" evidence="14">
    <location>
        <begin position="1252"/>
        <end position="1337"/>
    </location>
</feature>
<dbReference type="InterPro" id="IPR050958">
    <property type="entry name" value="Cell_Adh-Cytoskel_Orgn"/>
</dbReference>
<dbReference type="FunFam" id="2.60.40.10:FF:000503">
    <property type="entry name" value="Hemicentin 1"/>
    <property type="match status" value="10"/>
</dbReference>
<feature type="domain" description="Ig-like" evidence="14">
    <location>
        <begin position="2746"/>
        <end position="2835"/>
    </location>
</feature>
<evidence type="ECO:0000256" key="3">
    <source>
        <dbReference type="ARBA" id="ARBA00022525"/>
    </source>
</evidence>
<feature type="domain" description="Ig-like" evidence="14">
    <location>
        <begin position="3468"/>
        <end position="3551"/>
    </location>
</feature>
<feature type="disulfide bond" evidence="11">
    <location>
        <begin position="5144"/>
        <end position="5154"/>
    </location>
</feature>
<dbReference type="SMART" id="SM00406">
    <property type="entry name" value="IGv"/>
    <property type="match status" value="5"/>
</dbReference>
<protein>
    <recommendedName>
        <fullName evidence="17">Hemicentin-1</fullName>
    </recommendedName>
</protein>
<dbReference type="GO" id="GO:0005886">
    <property type="term" value="C:plasma membrane"/>
    <property type="evidence" value="ECO:0007669"/>
    <property type="project" value="TreeGrafter"/>
</dbReference>
<feature type="domain" description="Ig-like" evidence="14">
    <location>
        <begin position="1806"/>
        <end position="1896"/>
    </location>
</feature>
<feature type="domain" description="Ig-like" evidence="14">
    <location>
        <begin position="3752"/>
        <end position="3842"/>
    </location>
</feature>
<evidence type="ECO:0000256" key="6">
    <source>
        <dbReference type="ARBA" id="ARBA00022737"/>
    </source>
</evidence>
<dbReference type="FunFam" id="2.60.40.10:FF:000032">
    <property type="entry name" value="palladin isoform X1"/>
    <property type="match status" value="7"/>
</dbReference>
<evidence type="ECO:0000256" key="12">
    <source>
        <dbReference type="SAM" id="SignalP"/>
    </source>
</evidence>
<reference evidence="16" key="1">
    <citation type="submission" date="2013-10" db="EMBL/GenBank/DDBJ databases">
        <title>Genome sequencing of Onchocerca volvulus.</title>
        <authorList>
            <person name="Cotton J."/>
            <person name="Tsai J."/>
            <person name="Stanley E."/>
            <person name="Tracey A."/>
            <person name="Holroyd N."/>
            <person name="Lustigman S."/>
            <person name="Berriman M."/>
        </authorList>
    </citation>
    <scope>NUCLEOTIDE SEQUENCE</scope>
</reference>
<feature type="domain" description="Ig-like" evidence="14">
    <location>
        <begin position="2177"/>
        <end position="2266"/>
    </location>
</feature>
<evidence type="ECO:0008006" key="17">
    <source>
        <dbReference type="Google" id="ProtNLM"/>
    </source>
</evidence>
<comment type="subcellular location">
    <subcellularLocation>
        <location evidence="1">Membrane</location>
    </subcellularLocation>
    <subcellularLocation>
        <location evidence="2">Secreted</location>
    </subcellularLocation>
</comment>
<feature type="domain" description="Ig-like" evidence="14">
    <location>
        <begin position="3203"/>
        <end position="3281"/>
    </location>
</feature>
<dbReference type="InterPro" id="IPR009017">
    <property type="entry name" value="GFP"/>
</dbReference>
<dbReference type="GO" id="GO:0005509">
    <property type="term" value="F:calcium ion binding"/>
    <property type="evidence" value="ECO:0007669"/>
    <property type="project" value="InterPro"/>
</dbReference>
<dbReference type="SUPFAM" id="SSF57184">
    <property type="entry name" value="Growth factor receptor domain"/>
    <property type="match status" value="2"/>
</dbReference>
<dbReference type="InterPro" id="IPR007110">
    <property type="entry name" value="Ig-like_dom"/>
</dbReference>
<feature type="domain" description="Ig-like" evidence="14">
    <location>
        <begin position="2461"/>
        <end position="2549"/>
    </location>
</feature>
<feature type="domain" description="Ig-like" evidence="14">
    <location>
        <begin position="885"/>
        <end position="972"/>
    </location>
</feature>
<dbReference type="GO" id="GO:0005604">
    <property type="term" value="C:basement membrane"/>
    <property type="evidence" value="ECO:0007669"/>
    <property type="project" value="EnsemblMetazoa"/>
</dbReference>
<feature type="domain" description="Ig-like" evidence="14">
    <location>
        <begin position="792"/>
        <end position="876"/>
    </location>
</feature>
<feature type="domain" description="Ig-like" evidence="14">
    <location>
        <begin position="1156"/>
        <end position="1243"/>
    </location>
</feature>
<evidence type="ECO:0000313" key="16">
    <source>
        <dbReference type="Proteomes" id="UP000024404"/>
    </source>
</evidence>
<feature type="domain" description="Ig-like" evidence="14">
    <location>
        <begin position="1068"/>
        <end position="1151"/>
    </location>
</feature>
<keyword evidence="10" id="KW-0393">Immunoglobulin domain</keyword>
<dbReference type="GO" id="GO:0008046">
    <property type="term" value="F:axon guidance receptor activity"/>
    <property type="evidence" value="ECO:0007669"/>
    <property type="project" value="TreeGrafter"/>
</dbReference>
<feature type="domain" description="Ig-like" evidence="14">
    <location>
        <begin position="1529"/>
        <end position="1620"/>
    </location>
</feature>
<feature type="domain" description="Ig-like" evidence="14">
    <location>
        <begin position="3560"/>
        <end position="3649"/>
    </location>
</feature>
<feature type="domain" description="Ig-like" evidence="14">
    <location>
        <begin position="2086"/>
        <end position="2168"/>
    </location>
</feature>
<feature type="domain" description="Ig-like" evidence="14">
    <location>
        <begin position="4560"/>
        <end position="4639"/>
    </location>
</feature>
<dbReference type="Gene3D" id="2.40.155.10">
    <property type="entry name" value="Green fluorescent protein"/>
    <property type="match status" value="1"/>
</dbReference>
<dbReference type="InterPro" id="IPR001881">
    <property type="entry name" value="EGF-like_Ca-bd_dom"/>
</dbReference>
<dbReference type="Pfam" id="PF07645">
    <property type="entry name" value="EGF_CA"/>
    <property type="match status" value="5"/>
</dbReference>
<evidence type="ECO:0000256" key="1">
    <source>
        <dbReference type="ARBA" id="ARBA00004370"/>
    </source>
</evidence>
<feature type="domain" description="Ig-like" evidence="14">
    <location>
        <begin position="611"/>
        <end position="699"/>
    </location>
</feature>
<dbReference type="GO" id="GO:0050808">
    <property type="term" value="P:synapse organization"/>
    <property type="evidence" value="ECO:0007669"/>
    <property type="project" value="TreeGrafter"/>
</dbReference>
<dbReference type="CDD" id="cd00198">
    <property type="entry name" value="vWFA"/>
    <property type="match status" value="1"/>
</dbReference>
<evidence type="ECO:0000256" key="5">
    <source>
        <dbReference type="ARBA" id="ARBA00022729"/>
    </source>
</evidence>
<dbReference type="SMART" id="SM00409">
    <property type="entry name" value="IG"/>
    <property type="match status" value="46"/>
</dbReference>
<feature type="domain" description="Ig-like" evidence="14">
    <location>
        <begin position="3113"/>
        <end position="3194"/>
    </location>
</feature>
<dbReference type="InterPro" id="IPR013106">
    <property type="entry name" value="Ig_V-set"/>
</dbReference>
<evidence type="ECO:0000256" key="10">
    <source>
        <dbReference type="ARBA" id="ARBA00023319"/>
    </source>
</evidence>
<dbReference type="Pfam" id="PF25106">
    <property type="entry name" value="VWA_4"/>
    <property type="match status" value="1"/>
</dbReference>
<dbReference type="SUPFAM" id="SSF53300">
    <property type="entry name" value="vWA-like"/>
    <property type="match status" value="1"/>
</dbReference>
<dbReference type="InterPro" id="IPR036179">
    <property type="entry name" value="Ig-like_dom_sf"/>
</dbReference>
<dbReference type="CDD" id="cd00054">
    <property type="entry name" value="EGF_CA"/>
    <property type="match status" value="4"/>
</dbReference>
<dbReference type="SUPFAM" id="SSF48726">
    <property type="entry name" value="Immunoglobulin"/>
    <property type="match status" value="46"/>
</dbReference>
<reference evidence="15" key="2">
    <citation type="submission" date="2022-06" db="UniProtKB">
        <authorList>
            <consortium name="EnsemblMetazoa"/>
        </authorList>
    </citation>
    <scope>IDENTIFICATION</scope>
</reference>
<keyword evidence="3" id="KW-0964">Secreted</keyword>
<feature type="domain" description="Ig-like" evidence="14">
    <location>
        <begin position="2931"/>
        <end position="3016"/>
    </location>
</feature>
<feature type="domain" description="Ig-like" evidence="14">
    <location>
        <begin position="3938"/>
        <end position="4028"/>
    </location>
</feature>
<feature type="domain" description="Ig-like" evidence="14">
    <location>
        <begin position="3021"/>
        <end position="3108"/>
    </location>
</feature>
<feature type="domain" description="Ig-like" evidence="14">
    <location>
        <begin position="1901"/>
        <end position="1984"/>
    </location>
</feature>
<dbReference type="InterPro" id="IPR003599">
    <property type="entry name" value="Ig_sub"/>
</dbReference>
<keyword evidence="9" id="KW-0325">Glycoprotein</keyword>
<feature type="domain" description="Ig-like" evidence="14">
    <location>
        <begin position="523"/>
        <end position="604"/>
    </location>
</feature>
<feature type="domain" description="Ig-like" evidence="14">
    <location>
        <begin position="3847"/>
        <end position="3934"/>
    </location>
</feature>
<dbReference type="CDD" id="cd00096">
    <property type="entry name" value="Ig"/>
    <property type="match status" value="11"/>
</dbReference>
<keyword evidence="8 11" id="KW-1015">Disulfide bond</keyword>
<dbReference type="InterPro" id="IPR003598">
    <property type="entry name" value="Ig_sub2"/>
</dbReference>
<feature type="domain" description="Ig-like" evidence="14">
    <location>
        <begin position="4304"/>
        <end position="4392"/>
    </location>
</feature>
<dbReference type="Pfam" id="PF23560">
    <property type="entry name" value="GBD_Hemicentin"/>
    <property type="match status" value="1"/>
</dbReference>
<dbReference type="PROSITE" id="PS01187">
    <property type="entry name" value="EGF_CA"/>
    <property type="match status" value="2"/>
</dbReference>
<dbReference type="InterPro" id="IPR056475">
    <property type="entry name" value="GBD_Hemicentin/VWA7"/>
</dbReference>
<dbReference type="InterPro" id="IPR056861">
    <property type="entry name" value="HMCN1-like_VWA"/>
</dbReference>
<dbReference type="InterPro" id="IPR000742">
    <property type="entry name" value="EGF"/>
</dbReference>
<feature type="domain" description="Ig-like" evidence="14">
    <location>
        <begin position="4121"/>
        <end position="4208"/>
    </location>
</feature>